<dbReference type="Gene3D" id="3.40.50.1980">
    <property type="entry name" value="Nitrogenase molybdenum iron protein domain"/>
    <property type="match status" value="2"/>
</dbReference>
<dbReference type="GO" id="GO:0046872">
    <property type="term" value="F:metal ion binding"/>
    <property type="evidence" value="ECO:0007669"/>
    <property type="project" value="InterPro"/>
</dbReference>
<dbReference type="SUPFAM" id="SSF53807">
    <property type="entry name" value="Helical backbone' metal receptor"/>
    <property type="match status" value="1"/>
</dbReference>
<keyword evidence="3" id="KW-0732">Signal</keyword>
<comment type="similarity">
    <text evidence="1">Belongs to the bacterial solute-binding protein 9 family.</text>
</comment>
<dbReference type="EMBL" id="DQWE01000037">
    <property type="protein sequence ID" value="HDI82325.1"/>
    <property type="molecule type" value="Genomic_DNA"/>
</dbReference>
<dbReference type="PANTHER" id="PTHR42953">
    <property type="entry name" value="HIGH-AFFINITY ZINC UPTAKE SYSTEM PROTEIN ZNUA-RELATED"/>
    <property type="match status" value="1"/>
</dbReference>
<evidence type="ECO:0000313" key="4">
    <source>
        <dbReference type="EMBL" id="HDI82325.1"/>
    </source>
</evidence>
<keyword evidence="2" id="KW-0813">Transport</keyword>
<dbReference type="AlphaFoldDB" id="A0A7C0ZH83"/>
<comment type="caution">
    <text evidence="4">The sequence shown here is derived from an EMBL/GenBank/DDBJ whole genome shotgun (WGS) entry which is preliminary data.</text>
</comment>
<sequence length="259" mass="29093">MVIWLVLAFTPRPFIVCSLPAVASIVQEIGGNKVEVLSILQGVENPHTFSLRPGDLKKLERANLIFIIGLHMEDWLPEGILKERGYSLGDSLGIKGNPHLWLSIKYTEKIAEEVEKGLVKIMPEDSTYFKRRMVVFKSMLKSIKVSDCLKHRKVVTMFPAFDYLLKDLSLENIYTIINVPGKRPSPRRISEAIDIIKKNRITAIVSNPFNDFGISDAIVKETGVKVIILLPQVGMEEGIDTQIGLLKENIRRLVDGLCG</sequence>
<dbReference type="GO" id="GO:0030001">
    <property type="term" value="P:metal ion transport"/>
    <property type="evidence" value="ECO:0007669"/>
    <property type="project" value="InterPro"/>
</dbReference>
<evidence type="ECO:0000256" key="2">
    <source>
        <dbReference type="ARBA" id="ARBA00022448"/>
    </source>
</evidence>
<dbReference type="Pfam" id="PF01297">
    <property type="entry name" value="ZnuA"/>
    <property type="match status" value="1"/>
</dbReference>
<dbReference type="InterPro" id="IPR006127">
    <property type="entry name" value="ZnuA-like"/>
</dbReference>
<evidence type="ECO:0000256" key="3">
    <source>
        <dbReference type="ARBA" id="ARBA00022729"/>
    </source>
</evidence>
<organism evidence="4">
    <name type="scientific">candidate division WOR-3 bacterium</name>
    <dbReference type="NCBI Taxonomy" id="2052148"/>
    <lineage>
        <taxon>Bacteria</taxon>
        <taxon>Bacteria division WOR-3</taxon>
    </lineage>
</organism>
<proteinExistence type="inferred from homology"/>
<dbReference type="Proteomes" id="UP000885847">
    <property type="component" value="Unassembled WGS sequence"/>
</dbReference>
<reference evidence="4" key="1">
    <citation type="journal article" date="2020" name="mSystems">
        <title>Genome- and Community-Level Interaction Insights into Carbon Utilization and Element Cycling Functions of Hydrothermarchaeota in Hydrothermal Sediment.</title>
        <authorList>
            <person name="Zhou Z."/>
            <person name="Liu Y."/>
            <person name="Xu W."/>
            <person name="Pan J."/>
            <person name="Luo Z.H."/>
            <person name="Li M."/>
        </authorList>
    </citation>
    <scope>NUCLEOTIDE SEQUENCE [LARGE SCALE GENOMIC DNA]</scope>
    <source>
        <strain evidence="4">HyVt-102</strain>
    </source>
</reference>
<evidence type="ECO:0000256" key="1">
    <source>
        <dbReference type="ARBA" id="ARBA00011028"/>
    </source>
</evidence>
<accession>A0A7C0ZH83</accession>
<dbReference type="PANTHER" id="PTHR42953:SF3">
    <property type="entry name" value="HIGH-AFFINITY ZINC UPTAKE SYSTEM PROTEIN ZNUA"/>
    <property type="match status" value="1"/>
</dbReference>
<dbReference type="InterPro" id="IPR050492">
    <property type="entry name" value="Bact_metal-bind_prot9"/>
</dbReference>
<name>A0A7C0ZH83_UNCW3</name>
<gene>
    <name evidence="4" type="ORF">ENF18_00860</name>
</gene>
<protein>
    <submittedName>
        <fullName evidence="4">Zinc ABC transporter substrate-binding protein</fullName>
    </submittedName>
</protein>